<dbReference type="EMBL" id="JACIFF010000008">
    <property type="protein sequence ID" value="MBB4080315.1"/>
    <property type="molecule type" value="Genomic_DNA"/>
</dbReference>
<feature type="region of interest" description="Disordered" evidence="1">
    <location>
        <begin position="113"/>
        <end position="147"/>
    </location>
</feature>
<protein>
    <submittedName>
        <fullName evidence="2">CRISPR-associated protein Cmr3</fullName>
    </submittedName>
</protein>
<evidence type="ECO:0000313" key="3">
    <source>
        <dbReference type="Proteomes" id="UP000576209"/>
    </source>
</evidence>
<evidence type="ECO:0000313" key="2">
    <source>
        <dbReference type="EMBL" id="MBB4080315.1"/>
    </source>
</evidence>
<organism evidence="2 3">
    <name type="scientific">Neolewinella aquimaris</name>
    <dbReference type="NCBI Taxonomy" id="1835722"/>
    <lineage>
        <taxon>Bacteria</taxon>
        <taxon>Pseudomonadati</taxon>
        <taxon>Bacteroidota</taxon>
        <taxon>Saprospiria</taxon>
        <taxon>Saprospirales</taxon>
        <taxon>Lewinellaceae</taxon>
        <taxon>Neolewinella</taxon>
    </lineage>
</organism>
<name>A0A840E9T8_9BACT</name>
<proteinExistence type="predicted"/>
<keyword evidence="3" id="KW-1185">Reference proteome</keyword>
<feature type="compositionally biased region" description="Basic and acidic residues" evidence="1">
    <location>
        <begin position="119"/>
        <end position="137"/>
    </location>
</feature>
<dbReference type="RefSeq" id="WP_183496557.1">
    <property type="nucleotide sequence ID" value="NZ_JACIFF010000008.1"/>
</dbReference>
<reference evidence="2 3" key="1">
    <citation type="submission" date="2020-08" db="EMBL/GenBank/DDBJ databases">
        <title>Genomic Encyclopedia of Type Strains, Phase IV (KMG-IV): sequencing the most valuable type-strain genomes for metagenomic binning, comparative biology and taxonomic classification.</title>
        <authorList>
            <person name="Goeker M."/>
        </authorList>
    </citation>
    <scope>NUCLEOTIDE SEQUENCE [LARGE SCALE GENOMIC DNA]</scope>
    <source>
        <strain evidence="2 3">DSM 105137</strain>
    </source>
</reference>
<sequence length="409" mass="45877">MSSRILEIKLEPIGKFFFGREVVFGGDGTADPRRRSYLVRTADLPQQTSLLGMLRQEVLTRNNALLPPSASAEQRNRATELVGDVGFDAARTPNSFGVIRGLSPLLIGDEAGNRWQPHPLDDEVGRDGDPLRWKGTETETGSGKGGYTLENFDPKHDLSTQFASGTSKKSLEDFFTSTSQVGIKVTNRQRWRAPRPGQTEEEFNQEGMFRQTFARNGVSAYANAANDLNSGPRYHFILRVEVDDSDVQNYRPLSDTVVNMGGEKSTFKMTVFEVKEGSLDGLFVAPQYHKSIPEVPQGMSRVLLLSDTYIAKETIEKLGGFVVAKTRPFRFFTTELGKTRNFFLVNHRYDKARKQGTYDSKGRSQSRRFTLLERGGIILLPADKVTELKYLIESETAFHQIGYNYCTAL</sequence>
<dbReference type="AlphaFoldDB" id="A0A840E9T8"/>
<comment type="caution">
    <text evidence="2">The sequence shown here is derived from an EMBL/GenBank/DDBJ whole genome shotgun (WGS) entry which is preliminary data.</text>
</comment>
<evidence type="ECO:0000256" key="1">
    <source>
        <dbReference type="SAM" id="MobiDB-lite"/>
    </source>
</evidence>
<dbReference type="Proteomes" id="UP000576209">
    <property type="component" value="Unassembled WGS sequence"/>
</dbReference>
<accession>A0A840E9T8</accession>
<gene>
    <name evidence="2" type="ORF">GGR28_002949</name>
</gene>